<dbReference type="Proteomes" id="UP001156690">
    <property type="component" value="Unassembled WGS sequence"/>
</dbReference>
<accession>A0AAV5NNZ1</accession>
<name>A0AAV5NNZ1_9VIBR</name>
<keyword evidence="4" id="KW-1185">Reference proteome</keyword>
<dbReference type="RefSeq" id="WP_126606794.1">
    <property type="nucleotide sequence ID" value="NZ_AP025145.1"/>
</dbReference>
<evidence type="ECO:0000313" key="4">
    <source>
        <dbReference type="Proteomes" id="UP001156690"/>
    </source>
</evidence>
<feature type="domain" description="FAD-binding FR-type" evidence="2">
    <location>
        <begin position="8"/>
        <end position="131"/>
    </location>
</feature>
<organism evidence="3 4">
    <name type="scientific">Vibrio penaeicida</name>
    <dbReference type="NCBI Taxonomy" id="104609"/>
    <lineage>
        <taxon>Bacteria</taxon>
        <taxon>Pseudomonadati</taxon>
        <taxon>Pseudomonadota</taxon>
        <taxon>Gammaproteobacteria</taxon>
        <taxon>Vibrionales</taxon>
        <taxon>Vibrionaceae</taxon>
        <taxon>Vibrio</taxon>
    </lineage>
</organism>
<evidence type="ECO:0000256" key="1">
    <source>
        <dbReference type="ARBA" id="ARBA00035644"/>
    </source>
</evidence>
<evidence type="ECO:0000313" key="3">
    <source>
        <dbReference type="EMBL" id="GLQ72238.1"/>
    </source>
</evidence>
<dbReference type="SUPFAM" id="SSF63380">
    <property type="entry name" value="Riboflavin synthase domain-like"/>
    <property type="match status" value="1"/>
</dbReference>
<dbReference type="Pfam" id="PF08021">
    <property type="entry name" value="FAD_binding_9"/>
    <property type="match status" value="1"/>
</dbReference>
<dbReference type="EMBL" id="BSNX01000012">
    <property type="protein sequence ID" value="GLQ72238.1"/>
    <property type="molecule type" value="Genomic_DNA"/>
</dbReference>
<dbReference type="InterPro" id="IPR017938">
    <property type="entry name" value="Riboflavin_synthase-like_b-brl"/>
</dbReference>
<comment type="caution">
    <text evidence="3">The sequence shown here is derived from an EMBL/GenBank/DDBJ whole genome shotgun (WGS) entry which is preliminary data.</text>
</comment>
<dbReference type="InterPro" id="IPR039261">
    <property type="entry name" value="FNR_nucleotide-bd"/>
</dbReference>
<dbReference type="InterPro" id="IPR007037">
    <property type="entry name" value="SIP_rossman_dom"/>
</dbReference>
<dbReference type="InterPro" id="IPR017927">
    <property type="entry name" value="FAD-bd_FR_type"/>
</dbReference>
<dbReference type="Gene3D" id="2.40.30.10">
    <property type="entry name" value="Translation factors"/>
    <property type="match status" value="1"/>
</dbReference>
<comment type="similarity">
    <text evidence="1">Belongs to the SIP oxidoreductase family.</text>
</comment>
<gene>
    <name evidence="3" type="primary">viuB</name>
    <name evidence="3" type="ORF">GCM10007932_15980</name>
</gene>
<dbReference type="CDD" id="cd06193">
    <property type="entry name" value="siderophore_interacting"/>
    <property type="match status" value="1"/>
</dbReference>
<proteinExistence type="inferred from homology"/>
<dbReference type="InterPro" id="IPR039374">
    <property type="entry name" value="SIP_fam"/>
</dbReference>
<dbReference type="PANTHER" id="PTHR30157:SF0">
    <property type="entry name" value="NADPH-DEPENDENT FERRIC-CHELATE REDUCTASE"/>
    <property type="match status" value="1"/>
</dbReference>
<reference evidence="4" key="1">
    <citation type="journal article" date="2019" name="Int. J. Syst. Evol. Microbiol.">
        <title>The Global Catalogue of Microorganisms (GCM) 10K type strain sequencing project: providing services to taxonomists for standard genome sequencing and annotation.</title>
        <authorList>
            <consortium name="The Broad Institute Genomics Platform"/>
            <consortium name="The Broad Institute Genome Sequencing Center for Infectious Disease"/>
            <person name="Wu L."/>
            <person name="Ma J."/>
        </authorList>
    </citation>
    <scope>NUCLEOTIDE SEQUENCE [LARGE SCALE GENOMIC DNA]</scope>
    <source>
        <strain evidence="4">NBRC 15640</strain>
    </source>
</reference>
<dbReference type="AlphaFoldDB" id="A0AAV5NNZ1"/>
<evidence type="ECO:0000259" key="2">
    <source>
        <dbReference type="PROSITE" id="PS51384"/>
    </source>
</evidence>
<dbReference type="PANTHER" id="PTHR30157">
    <property type="entry name" value="FERRIC REDUCTASE, NADPH-DEPENDENT"/>
    <property type="match status" value="1"/>
</dbReference>
<dbReference type="PROSITE" id="PS51384">
    <property type="entry name" value="FAD_FR"/>
    <property type="match status" value="1"/>
</dbReference>
<protein>
    <submittedName>
        <fullName evidence="3">Vibriobactin utilization protein ViuB</fullName>
    </submittedName>
</protein>
<dbReference type="GO" id="GO:0016491">
    <property type="term" value="F:oxidoreductase activity"/>
    <property type="evidence" value="ECO:0007669"/>
    <property type="project" value="InterPro"/>
</dbReference>
<dbReference type="Gene3D" id="3.40.50.80">
    <property type="entry name" value="Nucleotide-binding domain of ferredoxin-NADP reductase (FNR) module"/>
    <property type="match status" value="1"/>
</dbReference>
<dbReference type="InterPro" id="IPR013113">
    <property type="entry name" value="SIP_FAD-bd"/>
</dbReference>
<dbReference type="Pfam" id="PF04954">
    <property type="entry name" value="SIP"/>
    <property type="match status" value="1"/>
</dbReference>
<sequence length="271" mass="30544">MSDNPERLYPMLLNFVRKEYVSKNLLRVTVTGEDLIGFPENQGGTHIKVFFPNRENGILQLPYREGETVVWPEHKPVPRAYSVRKYRADVNELDIDFVTHGENSPGGGWALKAKEGSQIGLVGPAGPDPLIEPADWHIFAGDLTAVPAISAILEVLPSDTVGYVFIEIDDIEDKHDIKHPEGVAVEWILREPKDGHAQLSKAIINLTPPSGSEVLSAFIAGENESVLACRKVLREEYKLTKKNMYAIPYWKRGKDEEAYHDERHEVMDEEY</sequence>